<feature type="region of interest" description="Disordered" evidence="1">
    <location>
        <begin position="174"/>
        <end position="290"/>
    </location>
</feature>
<feature type="chain" id="PRO_5032921545" description="AB hydrolase-1 domain-containing protein" evidence="2">
    <location>
        <begin position="20"/>
        <end position="407"/>
    </location>
</feature>
<protein>
    <recommendedName>
        <fullName evidence="3">AB hydrolase-1 domain-containing protein</fullName>
    </recommendedName>
</protein>
<dbReference type="EMBL" id="CAJGYO010000006">
    <property type="protein sequence ID" value="CAD6234600.1"/>
    <property type="molecule type" value="Genomic_DNA"/>
</dbReference>
<dbReference type="PANTHER" id="PTHR45763:SF62">
    <property type="entry name" value="OS02G0532300 PROTEIN"/>
    <property type="match status" value="1"/>
</dbReference>
<evidence type="ECO:0000313" key="4">
    <source>
        <dbReference type="EMBL" id="CAD6234600.1"/>
    </source>
</evidence>
<evidence type="ECO:0000256" key="1">
    <source>
        <dbReference type="SAM" id="MobiDB-lite"/>
    </source>
</evidence>
<feature type="compositionally biased region" description="Low complexity" evidence="1">
    <location>
        <begin position="205"/>
        <end position="232"/>
    </location>
</feature>
<dbReference type="OrthoDB" id="294702at2759"/>
<evidence type="ECO:0000256" key="2">
    <source>
        <dbReference type="SAM" id="SignalP"/>
    </source>
</evidence>
<keyword evidence="5" id="KW-1185">Reference proteome</keyword>
<dbReference type="SUPFAM" id="SSF53474">
    <property type="entry name" value="alpha/beta-Hydrolases"/>
    <property type="match status" value="1"/>
</dbReference>
<dbReference type="Gene3D" id="3.40.50.1820">
    <property type="entry name" value="alpha/beta hydrolase"/>
    <property type="match status" value="1"/>
</dbReference>
<accession>A0A811NU75</accession>
<evidence type="ECO:0000259" key="3">
    <source>
        <dbReference type="Pfam" id="PF00561"/>
    </source>
</evidence>
<sequence length="407" mass="43020">MLNTALVLLLASLLRLVYQRAIRPSPPRICGAPGGPPVTAPRVKLRDGRHLAYLETGVPRAAAAHKIIFVHGFDSCRHDVLPASQDLLRRLGACVVSYDRPGYGESDPDPCQTEQDLADQLGLGDRFHVVAFSRGGQVVWSCLAHIPHRVAGATLVSPVANFWWRGFPAAACPGGRTPRSCRRTGGRSAWRDTRRGSSIGGTPSGGSLPPASSRATAASTRRRTSTSCPSSPLQGGGQTAGGVRGAAPGHDRGVRRVGLQPAGAGAGQPAAPRKGSDGAPVARRRRPCSHADHVAPHRAAAALDHEVPDAGHLFMLADGMAKVFLLFLVLVGVGIEGPEAGDDEMSDEQEDIGLSMTINDELRLCGMTRDDEDDVAGDDEELFGCRATEELYDRIAADPLPVLCFLL</sequence>
<dbReference type="InterPro" id="IPR029058">
    <property type="entry name" value="AB_hydrolase_fold"/>
</dbReference>
<dbReference type="AlphaFoldDB" id="A0A811NU75"/>
<feature type="compositionally biased region" description="Gly residues" evidence="1">
    <location>
        <begin position="234"/>
        <end position="244"/>
    </location>
</feature>
<dbReference type="PANTHER" id="PTHR45763">
    <property type="entry name" value="HYDROLASE, ALPHA/BETA FOLD FAMILY PROTEIN, EXPRESSED-RELATED"/>
    <property type="match status" value="1"/>
</dbReference>
<feature type="compositionally biased region" description="Low complexity" evidence="1">
    <location>
        <begin position="260"/>
        <end position="272"/>
    </location>
</feature>
<feature type="domain" description="AB hydrolase-1" evidence="3">
    <location>
        <begin position="67"/>
        <end position="159"/>
    </location>
</feature>
<keyword evidence="2" id="KW-0732">Signal</keyword>
<gene>
    <name evidence="4" type="ORF">NCGR_LOCUS23108</name>
</gene>
<name>A0A811NU75_9POAL</name>
<reference evidence="4" key="1">
    <citation type="submission" date="2020-10" db="EMBL/GenBank/DDBJ databases">
        <authorList>
            <person name="Han B."/>
            <person name="Lu T."/>
            <person name="Zhao Q."/>
            <person name="Huang X."/>
            <person name="Zhao Y."/>
        </authorList>
    </citation>
    <scope>NUCLEOTIDE SEQUENCE</scope>
</reference>
<organism evidence="4 5">
    <name type="scientific">Miscanthus lutarioriparius</name>
    <dbReference type="NCBI Taxonomy" id="422564"/>
    <lineage>
        <taxon>Eukaryota</taxon>
        <taxon>Viridiplantae</taxon>
        <taxon>Streptophyta</taxon>
        <taxon>Embryophyta</taxon>
        <taxon>Tracheophyta</taxon>
        <taxon>Spermatophyta</taxon>
        <taxon>Magnoliopsida</taxon>
        <taxon>Liliopsida</taxon>
        <taxon>Poales</taxon>
        <taxon>Poaceae</taxon>
        <taxon>PACMAD clade</taxon>
        <taxon>Panicoideae</taxon>
        <taxon>Andropogonodae</taxon>
        <taxon>Andropogoneae</taxon>
        <taxon>Saccharinae</taxon>
        <taxon>Miscanthus</taxon>
    </lineage>
</organism>
<comment type="caution">
    <text evidence="4">The sequence shown here is derived from an EMBL/GenBank/DDBJ whole genome shotgun (WGS) entry which is preliminary data.</text>
</comment>
<dbReference type="Proteomes" id="UP000604825">
    <property type="component" value="Unassembled WGS sequence"/>
</dbReference>
<dbReference type="InterPro" id="IPR000073">
    <property type="entry name" value="AB_hydrolase_1"/>
</dbReference>
<dbReference type="Pfam" id="PF00561">
    <property type="entry name" value="Abhydrolase_1"/>
    <property type="match status" value="1"/>
</dbReference>
<feature type="signal peptide" evidence="2">
    <location>
        <begin position="1"/>
        <end position="19"/>
    </location>
</feature>
<proteinExistence type="predicted"/>
<evidence type="ECO:0000313" key="5">
    <source>
        <dbReference type="Proteomes" id="UP000604825"/>
    </source>
</evidence>